<keyword evidence="5 9" id="KW-0627">Porphyrin biosynthesis</keyword>
<dbReference type="PANTHER" id="PTHR38042">
    <property type="entry name" value="UROPORPHYRINOGEN-III SYNTHASE, CHLOROPLASTIC"/>
    <property type="match status" value="1"/>
</dbReference>
<dbReference type="PANTHER" id="PTHR38042:SF1">
    <property type="entry name" value="UROPORPHYRINOGEN-III SYNTHASE, CHLOROPLASTIC"/>
    <property type="match status" value="1"/>
</dbReference>
<evidence type="ECO:0000256" key="4">
    <source>
        <dbReference type="ARBA" id="ARBA00023239"/>
    </source>
</evidence>
<sequence>MPSPARPSRTDARHAALAGASVIVTRPGGASLLRSARRLGARAFPLPGLSLLAIAQPRPRAAFDAWLFTSPAAVRFALRHAPRVRVPKRAPVFAIGGGTRAALARHGIAATAPERSDSEGLLAVPGLAEVRGRRIALVGAPGGRDLIAPALRARGAVVEAIHVYRREPPRLTRRHFDALAAADDPLITLLSSGEALANLVAALPPPLLARLRAQTIVVSSARLAGAARAAGFGSIVTATSAAPRDLLAAAAHALARHRL</sequence>
<dbReference type="InterPro" id="IPR003754">
    <property type="entry name" value="4pyrrol_synth_uPrphyn_synth"/>
</dbReference>
<comment type="function">
    <text evidence="6 9">Catalyzes cyclization of the linear tetrapyrrole, hydroxymethylbilane, to the macrocyclic uroporphyrinogen III.</text>
</comment>
<dbReference type="AlphaFoldDB" id="A0A839F1D3"/>
<accession>A0A839F1D3</accession>
<evidence type="ECO:0000256" key="3">
    <source>
        <dbReference type="ARBA" id="ARBA00013109"/>
    </source>
</evidence>
<evidence type="ECO:0000313" key="11">
    <source>
        <dbReference type="EMBL" id="MBA8887689.1"/>
    </source>
</evidence>
<keyword evidence="4 9" id="KW-0456">Lyase</keyword>
<dbReference type="RefSeq" id="WP_182530736.1">
    <property type="nucleotide sequence ID" value="NZ_JACGXL010000002.1"/>
</dbReference>
<dbReference type="SUPFAM" id="SSF69618">
    <property type="entry name" value="HemD-like"/>
    <property type="match status" value="1"/>
</dbReference>
<dbReference type="UniPathway" id="UPA00251">
    <property type="reaction ID" value="UER00320"/>
</dbReference>
<organism evidence="11 12">
    <name type="scientific">Dokdonella fugitiva</name>
    <dbReference type="NCBI Taxonomy" id="328517"/>
    <lineage>
        <taxon>Bacteria</taxon>
        <taxon>Pseudomonadati</taxon>
        <taxon>Pseudomonadota</taxon>
        <taxon>Gammaproteobacteria</taxon>
        <taxon>Lysobacterales</taxon>
        <taxon>Rhodanobacteraceae</taxon>
        <taxon>Dokdonella</taxon>
    </lineage>
</organism>
<dbReference type="EC" id="4.2.1.75" evidence="3 9"/>
<evidence type="ECO:0000256" key="8">
    <source>
        <dbReference type="ARBA" id="ARBA00048617"/>
    </source>
</evidence>
<dbReference type="GO" id="GO:0006782">
    <property type="term" value="P:protoporphyrinogen IX biosynthetic process"/>
    <property type="evidence" value="ECO:0007669"/>
    <property type="project" value="UniProtKB-UniRule"/>
</dbReference>
<dbReference type="InterPro" id="IPR036108">
    <property type="entry name" value="4pyrrol_syn_uPrphyn_synt_sf"/>
</dbReference>
<dbReference type="Pfam" id="PF02602">
    <property type="entry name" value="HEM4"/>
    <property type="match status" value="1"/>
</dbReference>
<dbReference type="CDD" id="cd06578">
    <property type="entry name" value="HemD"/>
    <property type="match status" value="1"/>
</dbReference>
<evidence type="ECO:0000256" key="1">
    <source>
        <dbReference type="ARBA" id="ARBA00004772"/>
    </source>
</evidence>
<dbReference type="GO" id="GO:0004852">
    <property type="term" value="F:uroporphyrinogen-III synthase activity"/>
    <property type="evidence" value="ECO:0007669"/>
    <property type="project" value="UniProtKB-UniRule"/>
</dbReference>
<proteinExistence type="inferred from homology"/>
<evidence type="ECO:0000256" key="6">
    <source>
        <dbReference type="ARBA" id="ARBA00037589"/>
    </source>
</evidence>
<evidence type="ECO:0000256" key="7">
    <source>
        <dbReference type="ARBA" id="ARBA00040167"/>
    </source>
</evidence>
<keyword evidence="12" id="KW-1185">Reference proteome</keyword>
<dbReference type="EMBL" id="JACGXL010000002">
    <property type="protein sequence ID" value="MBA8887689.1"/>
    <property type="molecule type" value="Genomic_DNA"/>
</dbReference>
<comment type="catalytic activity">
    <reaction evidence="8 9">
        <text>hydroxymethylbilane = uroporphyrinogen III + H2O</text>
        <dbReference type="Rhea" id="RHEA:18965"/>
        <dbReference type="ChEBI" id="CHEBI:15377"/>
        <dbReference type="ChEBI" id="CHEBI:57308"/>
        <dbReference type="ChEBI" id="CHEBI:57845"/>
        <dbReference type="EC" id="4.2.1.75"/>
    </reaction>
</comment>
<dbReference type="Proteomes" id="UP000550401">
    <property type="component" value="Unassembled WGS sequence"/>
</dbReference>
<gene>
    <name evidence="11" type="ORF">FHW12_001903</name>
</gene>
<evidence type="ECO:0000256" key="9">
    <source>
        <dbReference type="RuleBase" id="RU366031"/>
    </source>
</evidence>
<comment type="similarity">
    <text evidence="2 9">Belongs to the uroporphyrinogen-III synthase family.</text>
</comment>
<evidence type="ECO:0000256" key="5">
    <source>
        <dbReference type="ARBA" id="ARBA00023244"/>
    </source>
</evidence>
<reference evidence="11 12" key="1">
    <citation type="submission" date="2020-07" db="EMBL/GenBank/DDBJ databases">
        <title>Genomic Encyclopedia of Type Strains, Phase IV (KMG-V): Genome sequencing to study the core and pangenomes of soil and plant-associated prokaryotes.</title>
        <authorList>
            <person name="Whitman W."/>
        </authorList>
    </citation>
    <scope>NUCLEOTIDE SEQUENCE [LARGE SCALE GENOMIC DNA]</scope>
    <source>
        <strain evidence="11 12">RH2WT43</strain>
    </source>
</reference>
<dbReference type="Gene3D" id="3.40.50.10090">
    <property type="match status" value="2"/>
</dbReference>
<evidence type="ECO:0000259" key="10">
    <source>
        <dbReference type="Pfam" id="PF02602"/>
    </source>
</evidence>
<name>A0A839F1D3_9GAMM</name>
<feature type="domain" description="Tetrapyrrole biosynthesis uroporphyrinogen III synthase" evidence="10">
    <location>
        <begin position="35"/>
        <end position="247"/>
    </location>
</feature>
<evidence type="ECO:0000256" key="2">
    <source>
        <dbReference type="ARBA" id="ARBA00008133"/>
    </source>
</evidence>
<comment type="caution">
    <text evidence="11">The sequence shown here is derived from an EMBL/GenBank/DDBJ whole genome shotgun (WGS) entry which is preliminary data.</text>
</comment>
<evidence type="ECO:0000313" key="12">
    <source>
        <dbReference type="Proteomes" id="UP000550401"/>
    </source>
</evidence>
<dbReference type="InterPro" id="IPR039793">
    <property type="entry name" value="UROS/Hem4"/>
</dbReference>
<protein>
    <recommendedName>
        <fullName evidence="7 9">Uroporphyrinogen-III synthase</fullName>
        <ecNumber evidence="3 9">4.2.1.75</ecNumber>
    </recommendedName>
</protein>
<dbReference type="GO" id="GO:0006780">
    <property type="term" value="P:uroporphyrinogen III biosynthetic process"/>
    <property type="evidence" value="ECO:0007669"/>
    <property type="project" value="UniProtKB-UniRule"/>
</dbReference>
<comment type="pathway">
    <text evidence="1 9">Porphyrin-containing compound metabolism; protoporphyrin-IX biosynthesis; coproporphyrinogen-III from 5-aminolevulinate: step 3/4.</text>
</comment>